<accession>A0ABN5YVF8</accession>
<protein>
    <submittedName>
        <fullName evidence="1">Uncharacterized protein</fullName>
    </submittedName>
</protein>
<organism evidence="1 2">
    <name type="scientific">Mycolicibacterium aubagnense</name>
    <dbReference type="NCBI Taxonomy" id="319707"/>
    <lineage>
        <taxon>Bacteria</taxon>
        <taxon>Bacillati</taxon>
        <taxon>Actinomycetota</taxon>
        <taxon>Actinomycetes</taxon>
        <taxon>Mycobacteriales</taxon>
        <taxon>Mycobacteriaceae</taxon>
        <taxon>Mycolicibacterium</taxon>
    </lineage>
</organism>
<dbReference type="RefSeq" id="WP_163911442.1">
    <property type="nucleotide sequence ID" value="NZ_AP022577.1"/>
</dbReference>
<dbReference type="Proteomes" id="UP000465609">
    <property type="component" value="Chromosome"/>
</dbReference>
<evidence type="ECO:0000313" key="1">
    <source>
        <dbReference type="EMBL" id="BBX85802.1"/>
    </source>
</evidence>
<dbReference type="EMBL" id="AP022577">
    <property type="protein sequence ID" value="BBX85802.1"/>
    <property type="molecule type" value="Genomic_DNA"/>
</dbReference>
<reference evidence="1 2" key="1">
    <citation type="journal article" date="2019" name="Emerg. Microbes Infect.">
        <title>Comprehensive subspecies identification of 175 nontuberculous mycobacteria species based on 7547 genomic profiles.</title>
        <authorList>
            <person name="Matsumoto Y."/>
            <person name="Kinjo T."/>
            <person name="Motooka D."/>
            <person name="Nabeya D."/>
            <person name="Jung N."/>
            <person name="Uechi K."/>
            <person name="Horii T."/>
            <person name="Iida T."/>
            <person name="Fujita J."/>
            <person name="Nakamura S."/>
        </authorList>
    </citation>
    <scope>NUCLEOTIDE SEQUENCE [LARGE SCALE GENOMIC DNA]</scope>
    <source>
        <strain evidence="1 2">JCM 15296</strain>
    </source>
</reference>
<gene>
    <name evidence="1" type="ORF">MAUB_36750</name>
</gene>
<evidence type="ECO:0000313" key="2">
    <source>
        <dbReference type="Proteomes" id="UP000465609"/>
    </source>
</evidence>
<sequence length="55" mass="6021">MVREPLNLADIDCVWGAHFAVLLEQTGLWLLAMGGARTDGGTARNAVRKMPLKQK</sequence>
<proteinExistence type="predicted"/>
<name>A0ABN5YVF8_9MYCO</name>
<keyword evidence="2" id="KW-1185">Reference proteome</keyword>